<evidence type="ECO:0000259" key="10">
    <source>
        <dbReference type="PROSITE" id="PS50928"/>
    </source>
</evidence>
<dbReference type="PANTHER" id="PTHR30133">
    <property type="entry name" value="CATIONIC AMINO ACID TRANSPORTER, MEMBRANE COMPONENT"/>
    <property type="match status" value="1"/>
</dbReference>
<dbReference type="Pfam" id="PF00528">
    <property type="entry name" value="BPD_transp_1"/>
    <property type="match status" value="1"/>
</dbReference>
<feature type="transmembrane region" description="Helical" evidence="9">
    <location>
        <begin position="237"/>
        <end position="259"/>
    </location>
</feature>
<dbReference type="STRING" id="411945.GA0061102_104719"/>
<name>A0A1C3WYL4_9HYPH</name>
<proteinExistence type="inferred from homology"/>
<evidence type="ECO:0000256" key="9">
    <source>
        <dbReference type="RuleBase" id="RU363032"/>
    </source>
</evidence>
<dbReference type="EMBL" id="FMAH01000047">
    <property type="protein sequence ID" value="SCB45090.1"/>
    <property type="molecule type" value="Genomic_DNA"/>
</dbReference>
<dbReference type="Proteomes" id="UP000199435">
    <property type="component" value="Unassembled WGS sequence"/>
</dbReference>
<keyword evidence="6 9" id="KW-0812">Transmembrane</keyword>
<evidence type="ECO:0000256" key="2">
    <source>
        <dbReference type="ARBA" id="ARBA00010072"/>
    </source>
</evidence>
<comment type="subcellular location">
    <subcellularLocation>
        <location evidence="1">Cell inner membrane</location>
        <topology evidence="1">Multi-pass membrane protein</topology>
    </subcellularLocation>
    <subcellularLocation>
        <location evidence="9">Cell membrane</location>
        <topology evidence="9">Multi-pass membrane protein</topology>
    </subcellularLocation>
</comment>
<evidence type="ECO:0000256" key="8">
    <source>
        <dbReference type="ARBA" id="ARBA00023136"/>
    </source>
</evidence>
<evidence type="ECO:0000256" key="4">
    <source>
        <dbReference type="ARBA" id="ARBA00022475"/>
    </source>
</evidence>
<keyword evidence="8 9" id="KW-0472">Membrane</keyword>
<keyword evidence="12" id="KW-1185">Reference proteome</keyword>
<dbReference type="GO" id="GO:0022857">
    <property type="term" value="F:transmembrane transporter activity"/>
    <property type="evidence" value="ECO:0007669"/>
    <property type="project" value="InterPro"/>
</dbReference>
<evidence type="ECO:0000313" key="12">
    <source>
        <dbReference type="Proteomes" id="UP000199435"/>
    </source>
</evidence>
<accession>A0A1C3WYL4</accession>
<dbReference type="OrthoDB" id="9815029at2"/>
<evidence type="ECO:0000313" key="11">
    <source>
        <dbReference type="EMBL" id="SCB45090.1"/>
    </source>
</evidence>
<dbReference type="CDD" id="cd06261">
    <property type="entry name" value="TM_PBP2"/>
    <property type="match status" value="1"/>
</dbReference>
<sequence length="270" mass="29380">MSGLFSAVGSLWTWLSTIFDPLCGPAGLFTVFTMFSPHTMLACGDAGWGDELAGGLKITIAVSLATLPLGIVIGFFVALAQQSEERSLRLAAGVFTTIFRGLPELLTLFIIYYGLQILLQTLLAKFGYNGPIEINAFAAGMVALAIVFSAYCSEVLVSAFKAIPKGQYEAGDALGFHRARTMRLIIVPQLVRISLPNLGNLWMNLLKDTSYVSIIGLADIIRQTGIAVRVTKAPFTFYSIACLFYLTLAVISSIGLFYLDRWAKQAEVRR</sequence>
<evidence type="ECO:0000256" key="1">
    <source>
        <dbReference type="ARBA" id="ARBA00004429"/>
    </source>
</evidence>
<dbReference type="PROSITE" id="PS50928">
    <property type="entry name" value="ABC_TM1"/>
    <property type="match status" value="1"/>
</dbReference>
<dbReference type="NCBIfam" id="TIGR01726">
    <property type="entry name" value="HEQRo_perm_3TM"/>
    <property type="match status" value="1"/>
</dbReference>
<evidence type="ECO:0000256" key="3">
    <source>
        <dbReference type="ARBA" id="ARBA00022448"/>
    </source>
</evidence>
<keyword evidence="5" id="KW-0997">Cell inner membrane</keyword>
<gene>
    <name evidence="11" type="ORF">GA0061102_104719</name>
</gene>
<evidence type="ECO:0000256" key="7">
    <source>
        <dbReference type="ARBA" id="ARBA00022989"/>
    </source>
</evidence>
<dbReference type="InterPro" id="IPR035906">
    <property type="entry name" value="MetI-like_sf"/>
</dbReference>
<evidence type="ECO:0000256" key="5">
    <source>
        <dbReference type="ARBA" id="ARBA00022519"/>
    </source>
</evidence>
<dbReference type="PANTHER" id="PTHR30133:SF2">
    <property type="entry name" value="ARGININE ABC TRANSPORTER PERMEASE PROTEIN ARTQ"/>
    <property type="match status" value="1"/>
</dbReference>
<dbReference type="SUPFAM" id="SSF161098">
    <property type="entry name" value="MetI-like"/>
    <property type="match status" value="1"/>
</dbReference>
<dbReference type="GO" id="GO:0043190">
    <property type="term" value="C:ATP-binding cassette (ABC) transporter complex"/>
    <property type="evidence" value="ECO:0007669"/>
    <property type="project" value="InterPro"/>
</dbReference>
<comment type="similarity">
    <text evidence="2">Belongs to the binding-protein-dependent transport system permease family. HisMQ subfamily.</text>
</comment>
<keyword evidence="3 9" id="KW-0813">Transport</keyword>
<feature type="transmembrane region" description="Helical" evidence="9">
    <location>
        <begin position="58"/>
        <end position="78"/>
    </location>
</feature>
<feature type="transmembrane region" description="Helical" evidence="9">
    <location>
        <begin position="134"/>
        <end position="163"/>
    </location>
</feature>
<dbReference type="Gene3D" id="1.10.3720.10">
    <property type="entry name" value="MetI-like"/>
    <property type="match status" value="1"/>
</dbReference>
<protein>
    <submittedName>
        <fullName evidence="11">Polar amino acid transport system permease protein</fullName>
    </submittedName>
</protein>
<organism evidence="11 12">
    <name type="scientific">Rhizobium miluonense</name>
    <dbReference type="NCBI Taxonomy" id="411945"/>
    <lineage>
        <taxon>Bacteria</taxon>
        <taxon>Pseudomonadati</taxon>
        <taxon>Pseudomonadota</taxon>
        <taxon>Alphaproteobacteria</taxon>
        <taxon>Hyphomicrobiales</taxon>
        <taxon>Rhizobiaceae</taxon>
        <taxon>Rhizobium/Agrobacterium group</taxon>
        <taxon>Rhizobium</taxon>
    </lineage>
</organism>
<dbReference type="RefSeq" id="WP_092855003.1">
    <property type="nucleotide sequence ID" value="NZ_FMAH01000047.1"/>
</dbReference>
<evidence type="ECO:0000256" key="6">
    <source>
        <dbReference type="ARBA" id="ARBA00022692"/>
    </source>
</evidence>
<feature type="domain" description="ABC transmembrane type-1" evidence="10">
    <location>
        <begin position="56"/>
        <end position="256"/>
    </location>
</feature>
<dbReference type="AlphaFoldDB" id="A0A1C3WYL4"/>
<keyword evidence="4" id="KW-1003">Cell membrane</keyword>
<feature type="transmembrane region" description="Helical" evidence="9">
    <location>
        <begin position="90"/>
        <end position="114"/>
    </location>
</feature>
<reference evidence="12" key="1">
    <citation type="submission" date="2016-08" db="EMBL/GenBank/DDBJ databases">
        <authorList>
            <person name="Varghese N."/>
            <person name="Submissions Spin"/>
        </authorList>
    </citation>
    <scope>NUCLEOTIDE SEQUENCE [LARGE SCALE GENOMIC DNA]</scope>
    <source>
        <strain evidence="12">HAMBI 2971</strain>
    </source>
</reference>
<dbReference type="InterPro" id="IPR051613">
    <property type="entry name" value="ABC_transp_permease_HisMQ"/>
</dbReference>
<dbReference type="InterPro" id="IPR000515">
    <property type="entry name" value="MetI-like"/>
</dbReference>
<keyword evidence="7 9" id="KW-1133">Transmembrane helix</keyword>
<dbReference type="InterPro" id="IPR010065">
    <property type="entry name" value="AA_ABC_transptr_permease_3TM"/>
</dbReference>